<dbReference type="GO" id="GO:0022857">
    <property type="term" value="F:transmembrane transporter activity"/>
    <property type="evidence" value="ECO:0007669"/>
    <property type="project" value="InterPro"/>
</dbReference>
<name>A0A9Q1JK25_9CARY</name>
<feature type="transmembrane region" description="Helical" evidence="4">
    <location>
        <begin position="83"/>
        <end position="106"/>
    </location>
</feature>
<accession>A0A9Q1JK25</accession>
<evidence type="ECO:0008006" key="7">
    <source>
        <dbReference type="Google" id="ProtNLM"/>
    </source>
</evidence>
<sequence>MEYWKASLKAAALFGVMITVECEEVGLTTLSKAAMLQGMSNFVFIVYYNALGTLILLPIFLYNNLRICLLQICAYTGINYSSASLAAAIGNLIPVFTFILAIILSISRQWPPRPSHVGCALRQASRWRNRRFHLSTPYPSLVSVMPDSLYPNPTFHSPPTVPPYLYAQSPTRWVPPVTGSFGLGLHGSPGLWVDHPICIRFYCCSLL</sequence>
<dbReference type="AlphaFoldDB" id="A0A9Q1JK25"/>
<dbReference type="OrthoDB" id="1727045at2759"/>
<keyword evidence="6" id="KW-1185">Reference proteome</keyword>
<evidence type="ECO:0000313" key="5">
    <source>
        <dbReference type="EMBL" id="KAJ8426019.1"/>
    </source>
</evidence>
<keyword evidence="2 4" id="KW-1133">Transmembrane helix</keyword>
<evidence type="ECO:0000256" key="3">
    <source>
        <dbReference type="ARBA" id="ARBA00023136"/>
    </source>
</evidence>
<evidence type="ECO:0000313" key="6">
    <source>
        <dbReference type="Proteomes" id="UP001153076"/>
    </source>
</evidence>
<dbReference type="EMBL" id="JAKOGI010001363">
    <property type="protein sequence ID" value="KAJ8426019.1"/>
    <property type="molecule type" value="Genomic_DNA"/>
</dbReference>
<evidence type="ECO:0000256" key="2">
    <source>
        <dbReference type="ARBA" id="ARBA00022989"/>
    </source>
</evidence>
<dbReference type="InterPro" id="IPR030184">
    <property type="entry name" value="WAT1-related"/>
</dbReference>
<gene>
    <name evidence="5" type="ORF">Cgig2_017101</name>
</gene>
<evidence type="ECO:0000256" key="4">
    <source>
        <dbReference type="SAM" id="Phobius"/>
    </source>
</evidence>
<feature type="transmembrane region" description="Helical" evidence="4">
    <location>
        <begin position="38"/>
        <end position="62"/>
    </location>
</feature>
<reference evidence="5" key="1">
    <citation type="submission" date="2022-04" db="EMBL/GenBank/DDBJ databases">
        <title>Carnegiea gigantea Genome sequencing and assembly v2.</title>
        <authorList>
            <person name="Copetti D."/>
            <person name="Sanderson M.J."/>
            <person name="Burquez A."/>
            <person name="Wojciechowski M.F."/>
        </authorList>
    </citation>
    <scope>NUCLEOTIDE SEQUENCE</scope>
    <source>
        <strain evidence="5">SGP5-SGP5p</strain>
        <tissue evidence="5">Aerial part</tissue>
    </source>
</reference>
<dbReference type="Proteomes" id="UP001153076">
    <property type="component" value="Unassembled WGS sequence"/>
</dbReference>
<dbReference type="GO" id="GO:0016020">
    <property type="term" value="C:membrane"/>
    <property type="evidence" value="ECO:0007669"/>
    <property type="project" value="InterPro"/>
</dbReference>
<keyword evidence="1 4" id="KW-0812">Transmembrane</keyword>
<protein>
    <recommendedName>
        <fullName evidence="7">WAT1-related protein</fullName>
    </recommendedName>
</protein>
<proteinExistence type="predicted"/>
<keyword evidence="3 4" id="KW-0472">Membrane</keyword>
<evidence type="ECO:0000256" key="1">
    <source>
        <dbReference type="ARBA" id="ARBA00022692"/>
    </source>
</evidence>
<dbReference type="PANTHER" id="PTHR31218">
    <property type="entry name" value="WAT1-RELATED PROTEIN"/>
    <property type="match status" value="1"/>
</dbReference>
<comment type="caution">
    <text evidence="5">The sequence shown here is derived from an EMBL/GenBank/DDBJ whole genome shotgun (WGS) entry which is preliminary data.</text>
</comment>
<organism evidence="5 6">
    <name type="scientific">Carnegiea gigantea</name>
    <dbReference type="NCBI Taxonomy" id="171969"/>
    <lineage>
        <taxon>Eukaryota</taxon>
        <taxon>Viridiplantae</taxon>
        <taxon>Streptophyta</taxon>
        <taxon>Embryophyta</taxon>
        <taxon>Tracheophyta</taxon>
        <taxon>Spermatophyta</taxon>
        <taxon>Magnoliopsida</taxon>
        <taxon>eudicotyledons</taxon>
        <taxon>Gunneridae</taxon>
        <taxon>Pentapetalae</taxon>
        <taxon>Caryophyllales</taxon>
        <taxon>Cactineae</taxon>
        <taxon>Cactaceae</taxon>
        <taxon>Cactoideae</taxon>
        <taxon>Echinocereeae</taxon>
        <taxon>Carnegiea</taxon>
    </lineage>
</organism>